<reference evidence="1 2" key="1">
    <citation type="submission" date="2019-10" db="EMBL/GenBank/DDBJ databases">
        <authorList>
            <person name="Palmer J.M."/>
        </authorList>
    </citation>
    <scope>NUCLEOTIDE SEQUENCE [LARGE SCALE GENOMIC DNA]</scope>
    <source>
        <strain evidence="1 2">TWF718</strain>
    </source>
</reference>
<evidence type="ECO:0000313" key="1">
    <source>
        <dbReference type="EMBL" id="KAK6339163.1"/>
    </source>
</evidence>
<protein>
    <submittedName>
        <fullName evidence="1">Uncharacterized protein</fullName>
    </submittedName>
</protein>
<organism evidence="1 2">
    <name type="scientific">Orbilia javanica</name>
    <dbReference type="NCBI Taxonomy" id="47235"/>
    <lineage>
        <taxon>Eukaryota</taxon>
        <taxon>Fungi</taxon>
        <taxon>Dikarya</taxon>
        <taxon>Ascomycota</taxon>
        <taxon>Pezizomycotina</taxon>
        <taxon>Orbiliomycetes</taxon>
        <taxon>Orbiliales</taxon>
        <taxon>Orbiliaceae</taxon>
        <taxon>Orbilia</taxon>
    </lineage>
</organism>
<accession>A0AAN8MQN8</accession>
<proteinExistence type="predicted"/>
<evidence type="ECO:0000313" key="2">
    <source>
        <dbReference type="Proteomes" id="UP001313282"/>
    </source>
</evidence>
<keyword evidence="2" id="KW-1185">Reference proteome</keyword>
<sequence length="66" mass="7151">MKQGQKGVKGIAAWGLMVGEEVEDTEVVQVLFWLADDVDDGWQANQETSPTRCSTWGGVEIRLGAG</sequence>
<gene>
    <name evidence="1" type="ORF">TWF718_008586</name>
</gene>
<dbReference type="EMBL" id="JAVHNR010000006">
    <property type="protein sequence ID" value="KAK6339163.1"/>
    <property type="molecule type" value="Genomic_DNA"/>
</dbReference>
<dbReference type="Proteomes" id="UP001313282">
    <property type="component" value="Unassembled WGS sequence"/>
</dbReference>
<comment type="caution">
    <text evidence="1">The sequence shown here is derived from an EMBL/GenBank/DDBJ whole genome shotgun (WGS) entry which is preliminary data.</text>
</comment>
<dbReference type="AlphaFoldDB" id="A0AAN8MQN8"/>
<name>A0AAN8MQN8_9PEZI</name>